<dbReference type="Proteomes" id="UP001597151">
    <property type="component" value="Unassembled WGS sequence"/>
</dbReference>
<dbReference type="PANTHER" id="PTHR36057">
    <property type="match status" value="1"/>
</dbReference>
<gene>
    <name evidence="2" type="ORF">ACFQ3C_06130</name>
</gene>
<evidence type="ECO:0000313" key="2">
    <source>
        <dbReference type="EMBL" id="MFD1194241.1"/>
    </source>
</evidence>
<dbReference type="RefSeq" id="WP_380789622.1">
    <property type="nucleotide sequence ID" value="NZ_JBHTKR010000002.1"/>
</dbReference>
<protein>
    <submittedName>
        <fullName evidence="2">DUF1223 domain-containing protein</fullName>
    </submittedName>
</protein>
<keyword evidence="1" id="KW-0732">Signal</keyword>
<keyword evidence="3" id="KW-1185">Reference proteome</keyword>
<dbReference type="PANTHER" id="PTHR36057:SF1">
    <property type="entry name" value="LIPOPROTEIN LIPID ATTACHMENT SITE-LIKE PROTEIN, PUTATIVE (DUF1223)-RELATED"/>
    <property type="match status" value="1"/>
</dbReference>
<organism evidence="2 3">
    <name type="scientific">Seohaeicola saemankumensis</name>
    <dbReference type="NCBI Taxonomy" id="481181"/>
    <lineage>
        <taxon>Bacteria</taxon>
        <taxon>Pseudomonadati</taxon>
        <taxon>Pseudomonadota</taxon>
        <taxon>Alphaproteobacteria</taxon>
        <taxon>Rhodobacterales</taxon>
        <taxon>Roseobacteraceae</taxon>
        <taxon>Seohaeicola</taxon>
    </lineage>
</organism>
<dbReference type="Pfam" id="PF06764">
    <property type="entry name" value="DUF1223"/>
    <property type="match status" value="1"/>
</dbReference>
<dbReference type="EMBL" id="JBHTKR010000002">
    <property type="protein sequence ID" value="MFD1194241.1"/>
    <property type="molecule type" value="Genomic_DNA"/>
</dbReference>
<reference evidence="3" key="1">
    <citation type="journal article" date="2019" name="Int. J. Syst. Evol. Microbiol.">
        <title>The Global Catalogue of Microorganisms (GCM) 10K type strain sequencing project: providing services to taxonomists for standard genome sequencing and annotation.</title>
        <authorList>
            <consortium name="The Broad Institute Genomics Platform"/>
            <consortium name="The Broad Institute Genome Sequencing Center for Infectious Disease"/>
            <person name="Wu L."/>
            <person name="Ma J."/>
        </authorList>
    </citation>
    <scope>NUCLEOTIDE SEQUENCE [LARGE SCALE GENOMIC DNA]</scope>
    <source>
        <strain evidence="3">CCUG 55328</strain>
    </source>
</reference>
<evidence type="ECO:0000313" key="3">
    <source>
        <dbReference type="Proteomes" id="UP001597151"/>
    </source>
</evidence>
<sequence>MGHIRAWITGCLTGGLIAAAAAGTAMAETRPVVVELFTSQGCSSCPPADAFLHELSQREDVIALALHVDYWDYIGWKDSFAQPAFTQRQKAYAKTAGRRSVYTPQMIVAGQDHVVGTHEEDAKSLILRHAAVQTGVSVALERAPDGRLVIRGVAGQGAVGPLAVHLVRYAPSQQVEITRGENAGRLMDYANVVTEWSTIGEWDLSAPLQIMAPSGGNQPAVVILQRKGAGPIVAAARLR</sequence>
<feature type="chain" id="PRO_5045458054" evidence="1">
    <location>
        <begin position="28"/>
        <end position="239"/>
    </location>
</feature>
<dbReference type="SUPFAM" id="SSF52833">
    <property type="entry name" value="Thioredoxin-like"/>
    <property type="match status" value="1"/>
</dbReference>
<comment type="caution">
    <text evidence="2">The sequence shown here is derived from an EMBL/GenBank/DDBJ whole genome shotgun (WGS) entry which is preliminary data.</text>
</comment>
<dbReference type="InterPro" id="IPR036249">
    <property type="entry name" value="Thioredoxin-like_sf"/>
</dbReference>
<proteinExistence type="predicted"/>
<accession>A0ABW3TBL7</accession>
<feature type="signal peptide" evidence="1">
    <location>
        <begin position="1"/>
        <end position="27"/>
    </location>
</feature>
<dbReference type="InterPro" id="IPR010634">
    <property type="entry name" value="DUF1223"/>
</dbReference>
<evidence type="ECO:0000256" key="1">
    <source>
        <dbReference type="SAM" id="SignalP"/>
    </source>
</evidence>
<name>A0ABW3TBL7_9RHOB</name>